<name>A0A7S4BA98_CHRCT</name>
<evidence type="ECO:0000256" key="7">
    <source>
        <dbReference type="PIRSR" id="PIRSR608901-2"/>
    </source>
</evidence>
<evidence type="ECO:0000256" key="2">
    <source>
        <dbReference type="ARBA" id="ARBA00009780"/>
    </source>
</evidence>
<keyword evidence="7" id="KW-0862">Zinc</keyword>
<keyword evidence="4" id="KW-0378">Hydrolase</keyword>
<protein>
    <submittedName>
        <fullName evidence="9">Uncharacterized protein</fullName>
    </submittedName>
</protein>
<keyword evidence="6 8" id="KW-0472">Membrane</keyword>
<feature type="transmembrane region" description="Helical" evidence="8">
    <location>
        <begin position="25"/>
        <end position="44"/>
    </location>
</feature>
<feature type="transmembrane region" description="Helical" evidence="8">
    <location>
        <begin position="50"/>
        <end position="71"/>
    </location>
</feature>
<evidence type="ECO:0000256" key="1">
    <source>
        <dbReference type="ARBA" id="ARBA00004141"/>
    </source>
</evidence>
<evidence type="ECO:0000256" key="6">
    <source>
        <dbReference type="ARBA" id="ARBA00023136"/>
    </source>
</evidence>
<evidence type="ECO:0000256" key="8">
    <source>
        <dbReference type="SAM" id="Phobius"/>
    </source>
</evidence>
<feature type="binding site" evidence="7">
    <location>
        <position position="190"/>
    </location>
    <ligand>
        <name>Zn(2+)</name>
        <dbReference type="ChEBI" id="CHEBI:29105"/>
        <note>catalytic</note>
    </ligand>
</feature>
<comment type="cofactor">
    <cofactor evidence="7">
        <name>Zn(2+)</name>
        <dbReference type="ChEBI" id="CHEBI:29105"/>
    </cofactor>
</comment>
<evidence type="ECO:0000256" key="3">
    <source>
        <dbReference type="ARBA" id="ARBA00022692"/>
    </source>
</evidence>
<organism evidence="9">
    <name type="scientific">Chrysotila carterae</name>
    <name type="common">Marine alga</name>
    <name type="synonym">Syracosphaera carterae</name>
    <dbReference type="NCBI Taxonomy" id="13221"/>
    <lineage>
        <taxon>Eukaryota</taxon>
        <taxon>Haptista</taxon>
        <taxon>Haptophyta</taxon>
        <taxon>Prymnesiophyceae</taxon>
        <taxon>Isochrysidales</taxon>
        <taxon>Isochrysidaceae</taxon>
        <taxon>Chrysotila</taxon>
    </lineage>
</organism>
<feature type="transmembrane region" description="Helical" evidence="8">
    <location>
        <begin position="108"/>
        <end position="132"/>
    </location>
</feature>
<dbReference type="GO" id="GO:0016811">
    <property type="term" value="F:hydrolase activity, acting on carbon-nitrogen (but not peptide) bonds, in linear amides"/>
    <property type="evidence" value="ECO:0007669"/>
    <property type="project" value="InterPro"/>
</dbReference>
<accession>A0A7S4BA98</accession>
<dbReference type="GO" id="GO:0046513">
    <property type="term" value="P:ceramide biosynthetic process"/>
    <property type="evidence" value="ECO:0007669"/>
    <property type="project" value="TreeGrafter"/>
</dbReference>
<dbReference type="EMBL" id="HBIZ01019399">
    <property type="protein sequence ID" value="CAE0759565.1"/>
    <property type="molecule type" value="Transcribed_RNA"/>
</dbReference>
<comment type="subcellular location">
    <subcellularLocation>
        <location evidence="1">Membrane</location>
        <topology evidence="1">Multi-pass membrane protein</topology>
    </subcellularLocation>
</comment>
<keyword evidence="5 8" id="KW-1133">Transmembrane helix</keyword>
<dbReference type="GO" id="GO:0046514">
    <property type="term" value="P:ceramide catabolic process"/>
    <property type="evidence" value="ECO:0007669"/>
    <property type="project" value="TreeGrafter"/>
</dbReference>
<dbReference type="PANTHER" id="PTHR46187:SF3">
    <property type="entry name" value="ALKALINE CERAMIDASE 3"/>
    <property type="match status" value="1"/>
</dbReference>
<proteinExistence type="inferred from homology"/>
<feature type="binding site" evidence="7">
    <location>
        <position position="185"/>
    </location>
    <ligand>
        <name>Zn(2+)</name>
        <dbReference type="ChEBI" id="CHEBI:29105"/>
        <note>catalytic</note>
    </ligand>
</feature>
<evidence type="ECO:0000313" key="9">
    <source>
        <dbReference type="EMBL" id="CAE0759565.1"/>
    </source>
</evidence>
<dbReference type="GO" id="GO:0005789">
    <property type="term" value="C:endoplasmic reticulum membrane"/>
    <property type="evidence" value="ECO:0007669"/>
    <property type="project" value="TreeGrafter"/>
</dbReference>
<dbReference type="Pfam" id="PF05875">
    <property type="entry name" value="Ceramidase"/>
    <property type="match status" value="1"/>
</dbReference>
<evidence type="ECO:0000256" key="4">
    <source>
        <dbReference type="ARBA" id="ARBA00022801"/>
    </source>
</evidence>
<dbReference type="GO" id="GO:0046872">
    <property type="term" value="F:metal ion binding"/>
    <property type="evidence" value="ECO:0007669"/>
    <property type="project" value="UniProtKB-KW"/>
</dbReference>
<feature type="binding site" evidence="7">
    <location>
        <position position="45"/>
    </location>
    <ligand>
        <name>Zn(2+)</name>
        <dbReference type="ChEBI" id="CHEBI:29105"/>
        <note>catalytic</note>
    </ligand>
</feature>
<feature type="transmembrane region" description="Helical" evidence="8">
    <location>
        <begin position="83"/>
        <end position="102"/>
    </location>
</feature>
<evidence type="ECO:0000256" key="5">
    <source>
        <dbReference type="ARBA" id="ARBA00022989"/>
    </source>
</evidence>
<reference evidence="9" key="1">
    <citation type="submission" date="2021-01" db="EMBL/GenBank/DDBJ databases">
        <authorList>
            <person name="Corre E."/>
            <person name="Pelletier E."/>
            <person name="Niang G."/>
            <person name="Scheremetjew M."/>
            <person name="Finn R."/>
            <person name="Kale V."/>
            <person name="Holt S."/>
            <person name="Cochrane G."/>
            <person name="Meng A."/>
            <person name="Brown T."/>
            <person name="Cohen L."/>
        </authorList>
    </citation>
    <scope>NUCLEOTIDE SEQUENCE</scope>
    <source>
        <strain evidence="9">CCMP645</strain>
    </source>
</reference>
<dbReference type="InterPro" id="IPR008901">
    <property type="entry name" value="ACER"/>
</dbReference>
<sequence>MPTCLRVCSSVCLCVSRRHRGQPAVWLRVLLLTATVMGLGSVAFHASLRYSMQLLDELPLYALALLAAAVLRARNTRTHGAQLVASLVAVAVAAALLCAPRASQVHGAARVFMAVSFGLAFVYVLTAGSVSAKEVDARRGGSDARMLFALSFFSFVGAIAAWIVDMVACETLRDLPAGLPYPQLHALGWHLGTGAGLYFLFCMLLLHQHEVLDRLPATVVWPAGIIPKVLVRNHHRD</sequence>
<feature type="transmembrane region" description="Helical" evidence="8">
    <location>
        <begin position="144"/>
        <end position="164"/>
    </location>
</feature>
<comment type="similarity">
    <text evidence="2">Belongs to the alkaline ceramidase family.</text>
</comment>
<keyword evidence="3 8" id="KW-0812">Transmembrane</keyword>
<dbReference type="AlphaFoldDB" id="A0A7S4BA98"/>
<keyword evidence="7" id="KW-0479">Metal-binding</keyword>
<dbReference type="PANTHER" id="PTHR46187">
    <property type="entry name" value="ALKALINE CERAMIDASE 3"/>
    <property type="match status" value="1"/>
</dbReference>
<feature type="transmembrane region" description="Helical" evidence="8">
    <location>
        <begin position="184"/>
        <end position="206"/>
    </location>
</feature>
<gene>
    <name evidence="9" type="ORF">PCAR00345_LOCUS12159</name>
</gene>